<name>A0ABP3LVA7_9ACTN</name>
<evidence type="ECO:0000256" key="3">
    <source>
        <dbReference type="ARBA" id="ARBA00022989"/>
    </source>
</evidence>
<comment type="caution">
    <text evidence="6">The sequence shown here is derived from an EMBL/GenBank/DDBJ whole genome shotgun (WGS) entry which is preliminary data.</text>
</comment>
<evidence type="ECO:0000256" key="5">
    <source>
        <dbReference type="SAM" id="Phobius"/>
    </source>
</evidence>
<dbReference type="InterPro" id="IPR035906">
    <property type="entry name" value="MetI-like_sf"/>
</dbReference>
<accession>A0ABP3LVA7</accession>
<dbReference type="Proteomes" id="UP001501576">
    <property type="component" value="Unassembled WGS sequence"/>
</dbReference>
<keyword evidence="4 5" id="KW-0472">Membrane</keyword>
<comment type="subcellular location">
    <subcellularLocation>
        <location evidence="1">Membrane</location>
        <topology evidence="1">Multi-pass membrane protein</topology>
    </subcellularLocation>
</comment>
<keyword evidence="7" id="KW-1185">Reference proteome</keyword>
<organism evidence="6 7">
    <name type="scientific">Streptomyces mordarskii</name>
    <dbReference type="NCBI Taxonomy" id="1226758"/>
    <lineage>
        <taxon>Bacteria</taxon>
        <taxon>Bacillati</taxon>
        <taxon>Actinomycetota</taxon>
        <taxon>Actinomycetes</taxon>
        <taxon>Kitasatosporales</taxon>
        <taxon>Streptomycetaceae</taxon>
        <taxon>Streptomyces</taxon>
    </lineage>
</organism>
<evidence type="ECO:0000313" key="7">
    <source>
        <dbReference type="Proteomes" id="UP001501576"/>
    </source>
</evidence>
<dbReference type="SUPFAM" id="SSF161098">
    <property type="entry name" value="MetI-like"/>
    <property type="match status" value="1"/>
</dbReference>
<evidence type="ECO:0000256" key="4">
    <source>
        <dbReference type="ARBA" id="ARBA00023136"/>
    </source>
</evidence>
<keyword evidence="3 5" id="KW-1133">Transmembrane helix</keyword>
<evidence type="ECO:0000313" key="6">
    <source>
        <dbReference type="EMBL" id="GAA0507546.1"/>
    </source>
</evidence>
<feature type="transmembrane region" description="Helical" evidence="5">
    <location>
        <begin position="15"/>
        <end position="36"/>
    </location>
</feature>
<sequence>MLGRVAAEDRGDRTASVPAAASIIAALPVVASYVFLQRHFISGMLSGAVKG</sequence>
<proteinExistence type="predicted"/>
<gene>
    <name evidence="6" type="ORF">GCM10010390_08100</name>
</gene>
<evidence type="ECO:0000256" key="1">
    <source>
        <dbReference type="ARBA" id="ARBA00004141"/>
    </source>
</evidence>
<evidence type="ECO:0000256" key="2">
    <source>
        <dbReference type="ARBA" id="ARBA00022692"/>
    </source>
</evidence>
<reference evidence="7" key="1">
    <citation type="journal article" date="2019" name="Int. J. Syst. Evol. Microbiol.">
        <title>The Global Catalogue of Microorganisms (GCM) 10K type strain sequencing project: providing services to taxonomists for standard genome sequencing and annotation.</title>
        <authorList>
            <consortium name="The Broad Institute Genomics Platform"/>
            <consortium name="The Broad Institute Genome Sequencing Center for Infectious Disease"/>
            <person name="Wu L."/>
            <person name="Ma J."/>
        </authorList>
    </citation>
    <scope>NUCLEOTIDE SEQUENCE [LARGE SCALE GENOMIC DNA]</scope>
    <source>
        <strain evidence="7">JCM 5052</strain>
    </source>
</reference>
<keyword evidence="2 5" id="KW-0812">Transmembrane</keyword>
<protein>
    <submittedName>
        <fullName evidence="6">Uncharacterized protein</fullName>
    </submittedName>
</protein>
<dbReference type="EMBL" id="BAAABZ010000002">
    <property type="protein sequence ID" value="GAA0507546.1"/>
    <property type="molecule type" value="Genomic_DNA"/>
</dbReference>